<evidence type="ECO:0000313" key="1">
    <source>
        <dbReference type="EMBL" id="BBO33863.1"/>
    </source>
</evidence>
<dbReference type="KEGG" id="lpav:PLANPX_3475"/>
<protein>
    <submittedName>
        <fullName evidence="1">Uncharacterized protein</fullName>
    </submittedName>
</protein>
<dbReference type="RefSeq" id="WP_152099549.1">
    <property type="nucleotide sequence ID" value="NZ_AP021861.1"/>
</dbReference>
<gene>
    <name evidence="1" type="ORF">PLANPX_3475</name>
</gene>
<dbReference type="Proteomes" id="UP000326837">
    <property type="component" value="Chromosome"/>
</dbReference>
<reference evidence="2" key="1">
    <citation type="submission" date="2019-10" db="EMBL/GenBank/DDBJ databases">
        <title>Lacipirellula parvula gen. nov., sp. nov., representing a lineage of planctomycetes widespread in freshwater anoxic habitats, and description of the family Lacipirellulaceae.</title>
        <authorList>
            <person name="Dedysh S.N."/>
            <person name="Kulichevskaya I.S."/>
            <person name="Beletsky A.V."/>
            <person name="Rakitin A.L."/>
            <person name="Mardanov A.V."/>
            <person name="Ivanova A.A."/>
            <person name="Saltykova V.X."/>
            <person name="Rijpstra W.I.C."/>
            <person name="Sinninghe Damste J.S."/>
            <person name="Ravin N.V."/>
        </authorList>
    </citation>
    <scope>NUCLEOTIDE SEQUENCE [LARGE SCALE GENOMIC DNA]</scope>
    <source>
        <strain evidence="2">PX69</strain>
    </source>
</reference>
<keyword evidence="2" id="KW-1185">Reference proteome</keyword>
<dbReference type="EMBL" id="AP021861">
    <property type="protein sequence ID" value="BBO33863.1"/>
    <property type="molecule type" value="Genomic_DNA"/>
</dbReference>
<name>A0A5K7XI31_9BACT</name>
<evidence type="ECO:0000313" key="2">
    <source>
        <dbReference type="Proteomes" id="UP000326837"/>
    </source>
</evidence>
<organism evidence="1 2">
    <name type="scientific">Lacipirellula parvula</name>
    <dbReference type="NCBI Taxonomy" id="2650471"/>
    <lineage>
        <taxon>Bacteria</taxon>
        <taxon>Pseudomonadati</taxon>
        <taxon>Planctomycetota</taxon>
        <taxon>Planctomycetia</taxon>
        <taxon>Pirellulales</taxon>
        <taxon>Lacipirellulaceae</taxon>
        <taxon>Lacipirellula</taxon>
    </lineage>
</organism>
<dbReference type="AlphaFoldDB" id="A0A5K7XI31"/>
<sequence>MVAQLLEPVPRTFAELPLIRPWQSLRQHLTWLEGAEETWFACKDGICWLHFEYSFHSFQIYEHGTRVELSVTDAGCPERILSEVTQHFAALLSPHDRPC</sequence>
<proteinExistence type="predicted"/>
<accession>A0A5K7XI31</accession>